<accession>A0A2T2N1A0</accession>
<comment type="similarity">
    <text evidence="3 10">Belongs to the cytochrome P450 family.</text>
</comment>
<evidence type="ECO:0000256" key="1">
    <source>
        <dbReference type="ARBA" id="ARBA00001971"/>
    </source>
</evidence>
<evidence type="ECO:0000256" key="7">
    <source>
        <dbReference type="ARBA" id="ARBA00023004"/>
    </source>
</evidence>
<evidence type="ECO:0000313" key="12">
    <source>
        <dbReference type="EMBL" id="PSN59184.1"/>
    </source>
</evidence>
<dbReference type="STRING" id="1448308.A0A2T2N1A0"/>
<evidence type="ECO:0000256" key="6">
    <source>
        <dbReference type="ARBA" id="ARBA00023002"/>
    </source>
</evidence>
<evidence type="ECO:0000256" key="8">
    <source>
        <dbReference type="ARBA" id="ARBA00023033"/>
    </source>
</evidence>
<reference evidence="12 13" key="1">
    <citation type="journal article" date="2018" name="Front. Microbiol.">
        <title>Genome-Wide Analysis of Corynespora cassiicola Leaf Fall Disease Putative Effectors.</title>
        <authorList>
            <person name="Lopez D."/>
            <person name="Ribeiro S."/>
            <person name="Label P."/>
            <person name="Fumanal B."/>
            <person name="Venisse J.S."/>
            <person name="Kohler A."/>
            <person name="de Oliveira R.R."/>
            <person name="Labutti K."/>
            <person name="Lipzen A."/>
            <person name="Lail K."/>
            <person name="Bauer D."/>
            <person name="Ohm R.A."/>
            <person name="Barry K.W."/>
            <person name="Spatafora J."/>
            <person name="Grigoriev I.V."/>
            <person name="Martin F.M."/>
            <person name="Pujade-Renaud V."/>
        </authorList>
    </citation>
    <scope>NUCLEOTIDE SEQUENCE [LARGE SCALE GENOMIC DNA]</scope>
    <source>
        <strain evidence="12 13">Philippines</strain>
    </source>
</reference>
<dbReference type="PRINTS" id="PR00465">
    <property type="entry name" value="EP450IV"/>
</dbReference>
<keyword evidence="11" id="KW-0472">Membrane</keyword>
<keyword evidence="13" id="KW-1185">Reference proteome</keyword>
<keyword evidence="7 9" id="KW-0408">Iron</keyword>
<dbReference type="GO" id="GO:0016705">
    <property type="term" value="F:oxidoreductase activity, acting on paired donors, with incorporation or reduction of molecular oxygen"/>
    <property type="evidence" value="ECO:0007669"/>
    <property type="project" value="InterPro"/>
</dbReference>
<evidence type="ECO:0000256" key="5">
    <source>
        <dbReference type="ARBA" id="ARBA00022723"/>
    </source>
</evidence>
<keyword evidence="8 10" id="KW-0503">Monooxygenase</keyword>
<dbReference type="CDD" id="cd11041">
    <property type="entry name" value="CYP503A1-like"/>
    <property type="match status" value="1"/>
</dbReference>
<evidence type="ECO:0000313" key="13">
    <source>
        <dbReference type="Proteomes" id="UP000240883"/>
    </source>
</evidence>
<comment type="pathway">
    <text evidence="2">Mycotoxin biosynthesis.</text>
</comment>
<keyword evidence="11" id="KW-1133">Transmembrane helix</keyword>
<keyword evidence="11" id="KW-0812">Transmembrane</keyword>
<dbReference type="SUPFAM" id="SSF48264">
    <property type="entry name" value="Cytochrome P450"/>
    <property type="match status" value="1"/>
</dbReference>
<dbReference type="InterPro" id="IPR002403">
    <property type="entry name" value="Cyt_P450_E_grp-IV"/>
</dbReference>
<dbReference type="OrthoDB" id="1844152at2759"/>
<protein>
    <submittedName>
        <fullName evidence="12">Cytochrome P450</fullName>
    </submittedName>
</protein>
<dbReference type="GO" id="GO:0005506">
    <property type="term" value="F:iron ion binding"/>
    <property type="evidence" value="ECO:0007669"/>
    <property type="project" value="InterPro"/>
</dbReference>
<evidence type="ECO:0000256" key="4">
    <source>
        <dbReference type="ARBA" id="ARBA00022617"/>
    </source>
</evidence>
<comment type="cofactor">
    <cofactor evidence="1 9">
        <name>heme</name>
        <dbReference type="ChEBI" id="CHEBI:30413"/>
    </cofactor>
</comment>
<dbReference type="Gene3D" id="1.10.630.10">
    <property type="entry name" value="Cytochrome P450"/>
    <property type="match status" value="1"/>
</dbReference>
<dbReference type="InterPro" id="IPR017972">
    <property type="entry name" value="Cyt_P450_CS"/>
</dbReference>
<dbReference type="Proteomes" id="UP000240883">
    <property type="component" value="Unassembled WGS sequence"/>
</dbReference>
<feature type="transmembrane region" description="Helical" evidence="11">
    <location>
        <begin position="12"/>
        <end position="32"/>
    </location>
</feature>
<evidence type="ECO:0000256" key="11">
    <source>
        <dbReference type="SAM" id="Phobius"/>
    </source>
</evidence>
<dbReference type="GO" id="GO:0020037">
    <property type="term" value="F:heme binding"/>
    <property type="evidence" value="ECO:0007669"/>
    <property type="project" value="InterPro"/>
</dbReference>
<dbReference type="InterPro" id="IPR036396">
    <property type="entry name" value="Cyt_P450_sf"/>
</dbReference>
<name>A0A2T2N1A0_CORCC</name>
<keyword evidence="6 10" id="KW-0560">Oxidoreductase</keyword>
<proteinExistence type="inferred from homology"/>
<dbReference type="EMBL" id="KZ678162">
    <property type="protein sequence ID" value="PSN59184.1"/>
    <property type="molecule type" value="Genomic_DNA"/>
</dbReference>
<dbReference type="PROSITE" id="PS00086">
    <property type="entry name" value="CYTOCHROME_P450"/>
    <property type="match status" value="1"/>
</dbReference>
<keyword evidence="5 9" id="KW-0479">Metal-binding</keyword>
<dbReference type="PANTHER" id="PTHR46206">
    <property type="entry name" value="CYTOCHROME P450"/>
    <property type="match status" value="1"/>
</dbReference>
<dbReference type="AlphaFoldDB" id="A0A2T2N1A0"/>
<dbReference type="PANTHER" id="PTHR46206:SF2">
    <property type="entry name" value="CYTOCHROME P450 MONOOXYGENASE AUSG-RELATED"/>
    <property type="match status" value="1"/>
</dbReference>
<evidence type="ECO:0000256" key="3">
    <source>
        <dbReference type="ARBA" id="ARBA00010617"/>
    </source>
</evidence>
<evidence type="ECO:0000256" key="10">
    <source>
        <dbReference type="RuleBase" id="RU000461"/>
    </source>
</evidence>
<dbReference type="GO" id="GO:0004497">
    <property type="term" value="F:monooxygenase activity"/>
    <property type="evidence" value="ECO:0007669"/>
    <property type="project" value="UniProtKB-KW"/>
</dbReference>
<evidence type="ECO:0000256" key="9">
    <source>
        <dbReference type="PIRSR" id="PIRSR602403-1"/>
    </source>
</evidence>
<organism evidence="12 13">
    <name type="scientific">Corynespora cassiicola Philippines</name>
    <dbReference type="NCBI Taxonomy" id="1448308"/>
    <lineage>
        <taxon>Eukaryota</taxon>
        <taxon>Fungi</taxon>
        <taxon>Dikarya</taxon>
        <taxon>Ascomycota</taxon>
        <taxon>Pezizomycotina</taxon>
        <taxon>Dothideomycetes</taxon>
        <taxon>Pleosporomycetidae</taxon>
        <taxon>Pleosporales</taxon>
        <taxon>Corynesporascaceae</taxon>
        <taxon>Corynespora</taxon>
    </lineage>
</organism>
<sequence>MDSTQIHSTRDSLFILWLTTLLVSFLATAAYIKFQSRPRPYSGFPVVTLGGPSETDASHAANWFRRGRALVNKGLNEVSGAFQLSNGSGYWIVLPSKYMDELRNHPDMSLRDALRDENFPNYRGFDGFRQAFKDSTFTQEVIRVKVTQSLGLITANLANECQHALHENLGELREWQQRFIIEDILNIVAQLTSRVFLGERLCRDKEWLQITKEYARNSFMGSEELRQCLPLTRPLMQFFMPACTQLRKFSAAARRLIDPEVQARKHRAEEAIKLGKKPPKVEDTIGWMVEVARGRQVDYVGGQLALSIAAIHSSTDNLSKAVVKLCEMPEIVAPLREEITTVLESTGGWSKLALYRMRLLDSFLKEVQRLAPFTIVGMHRRVMKGYVLSDGTHLPNNSRIMVMNDKLRDSSVYKDPDTFKYDRFARLREQPGQEDQHQLASTSSDFATFGHGEHACPGRFFAANQLKITIACLLLRYDFRFQLGQAEKARVIPFEMVETLEPTLKVEVRRRSEELDVTKVAKETA</sequence>
<keyword evidence="4 9" id="KW-0349">Heme</keyword>
<dbReference type="Pfam" id="PF00067">
    <property type="entry name" value="p450"/>
    <property type="match status" value="1"/>
</dbReference>
<dbReference type="InterPro" id="IPR001128">
    <property type="entry name" value="Cyt_P450"/>
</dbReference>
<feature type="binding site" description="axial binding residue" evidence="9">
    <location>
        <position position="456"/>
    </location>
    <ligand>
        <name>heme</name>
        <dbReference type="ChEBI" id="CHEBI:30413"/>
    </ligand>
    <ligandPart>
        <name>Fe</name>
        <dbReference type="ChEBI" id="CHEBI:18248"/>
    </ligandPart>
</feature>
<evidence type="ECO:0000256" key="2">
    <source>
        <dbReference type="ARBA" id="ARBA00004685"/>
    </source>
</evidence>
<gene>
    <name evidence="12" type="ORF">BS50DRAFT_658965</name>
</gene>